<feature type="compositionally biased region" description="Pro residues" evidence="5">
    <location>
        <begin position="722"/>
        <end position="735"/>
    </location>
</feature>
<feature type="region of interest" description="Disordered" evidence="5">
    <location>
        <begin position="685"/>
        <end position="829"/>
    </location>
</feature>
<dbReference type="InterPro" id="IPR050840">
    <property type="entry name" value="Adaptor_Complx_Large_Subunit"/>
</dbReference>
<dbReference type="AlphaFoldDB" id="A0A5B8MS74"/>
<dbReference type="EMBL" id="CP031041">
    <property type="protein sequence ID" value="QDZ22754.1"/>
    <property type="molecule type" value="Genomic_DNA"/>
</dbReference>
<feature type="compositionally biased region" description="Basic residues" evidence="5">
    <location>
        <begin position="786"/>
        <end position="797"/>
    </location>
</feature>
<dbReference type="InterPro" id="IPR011989">
    <property type="entry name" value="ARM-like"/>
</dbReference>
<organism evidence="7 8">
    <name type="scientific">Chloropicon primus</name>
    <dbReference type="NCBI Taxonomy" id="1764295"/>
    <lineage>
        <taxon>Eukaryota</taxon>
        <taxon>Viridiplantae</taxon>
        <taxon>Chlorophyta</taxon>
        <taxon>Chloropicophyceae</taxon>
        <taxon>Chloropicales</taxon>
        <taxon>Chloropicaceae</taxon>
        <taxon>Chloropicon</taxon>
    </lineage>
</organism>
<dbReference type="GO" id="GO:0030117">
    <property type="term" value="C:membrane coat"/>
    <property type="evidence" value="ECO:0007669"/>
    <property type="project" value="InterPro"/>
</dbReference>
<evidence type="ECO:0000256" key="3">
    <source>
        <dbReference type="ARBA" id="ARBA00022927"/>
    </source>
</evidence>
<dbReference type="InterPro" id="IPR016024">
    <property type="entry name" value="ARM-type_fold"/>
</dbReference>
<keyword evidence="3" id="KW-0653">Protein transport</keyword>
<evidence type="ECO:0000256" key="2">
    <source>
        <dbReference type="ARBA" id="ARBA00022448"/>
    </source>
</evidence>
<dbReference type="SUPFAM" id="SSF48371">
    <property type="entry name" value="ARM repeat"/>
    <property type="match status" value="1"/>
</dbReference>
<evidence type="ECO:0000256" key="4">
    <source>
        <dbReference type="ARBA" id="ARBA00023136"/>
    </source>
</evidence>
<dbReference type="PANTHER" id="PTHR22780">
    <property type="entry name" value="ADAPTIN, ALPHA/GAMMA/EPSILON"/>
    <property type="match status" value="1"/>
</dbReference>
<keyword evidence="8" id="KW-1185">Reference proteome</keyword>
<feature type="region of interest" description="Disordered" evidence="5">
    <location>
        <begin position="859"/>
        <end position="921"/>
    </location>
</feature>
<keyword evidence="4" id="KW-0472">Membrane</keyword>
<sequence>MAATQMAKFKSREYLDLVKSIGECKSKIEEDAIMKNEVVYLKQRLADPKLEKGKLREYLLRLLYVELLGHDASFGHIHAVKLCSDASLINKKVAYLTTCLFLSEESELLILLMNTMKSDLHSDNYLIVSASLDTICQLATEDAVPLLLPSIKELITHPKELVRKKAVMALHRFYLKAPHLMIDSYGALCRKVLCDHDPSVMGAALCALYEAIKRDASPFKNLVKSLVHVLTQIVDRRLPKSYDNHRAPAPFLQIKILKMLALLGQGDKAASSQMHPALIACIKSANSGTGIGNALVYECVRTAIAIHPDPQLLAASAAMVAHFLNSSHAGVAATAVNNLKYVALDALGGIVQIDPSYGEKHQLSVIDCLEDPDETLKKKTLELLYRMTTTENVEVVVDKMLTFLEQTSDEHIRADVATRVSELAEQYAPDNQWFIDTMNKVFELAGDLVRPELADDLMQLIAEGTGDSEAADTELRKSAVESYIDLLNQTKSKMPKLLLAIIAWVLGEYGTLCMSPQEVMTSLVQMGRRQDCTDSVKAFIITSLCKACCAQGGTVAPTAEAEQFISKMLVSKNLDLQQRAVEFKSIMVCASDFKSEAMPMDASCEEVDTSELTMLDSFVSQALANGAAPYIDIELRDDSALSADVATGGDALRYDNYEQPEVASSVPMQTKSEIFNMGSVQPLETLISGDGAPSTTVQDQSSYDPSKPQLNISGPRKWGRPAQPPQQPPPEPQPTPYYEEAQMVSEPEPYRETEAAPVYSAQPQEPAELSEKERLAASLFGGGGGRRGRRQGGRRGRNPVQSSGAPPAASRPQPVQQEQPNLLLDMDMGAPAAPAVPAAAARPANVMDELSLLDVSAPPAAVAPAQPQAPPPLDLMGGGSGMGMGGMPPPMGGISPMKKQMPKLGESPKPANNDPFKDLLG</sequence>
<accession>A0A5B8MS74</accession>
<dbReference type="Pfam" id="PF01602">
    <property type="entry name" value="Adaptin_N"/>
    <property type="match status" value="1"/>
</dbReference>
<dbReference type="GO" id="GO:0012505">
    <property type="term" value="C:endomembrane system"/>
    <property type="evidence" value="ECO:0007669"/>
    <property type="project" value="UniProtKB-SubCell"/>
</dbReference>
<dbReference type="STRING" id="1764295.A0A5B8MS74"/>
<name>A0A5B8MS74_9CHLO</name>
<protein>
    <submittedName>
        <fullName evidence="7">Subunit epsilon of adaptor protein complex AP-4</fullName>
    </submittedName>
</protein>
<dbReference type="InterPro" id="IPR002553">
    <property type="entry name" value="Clathrin/coatomer_adapt-like_N"/>
</dbReference>
<feature type="compositionally biased region" description="Polar residues" evidence="5">
    <location>
        <begin position="693"/>
        <end position="712"/>
    </location>
</feature>
<dbReference type="Proteomes" id="UP000316726">
    <property type="component" value="Chromosome 8"/>
</dbReference>
<dbReference type="OrthoDB" id="29308at2759"/>
<dbReference type="Gene3D" id="1.25.10.10">
    <property type="entry name" value="Leucine-rich Repeat Variant"/>
    <property type="match status" value="1"/>
</dbReference>
<dbReference type="GO" id="GO:0016192">
    <property type="term" value="P:vesicle-mediated transport"/>
    <property type="evidence" value="ECO:0007669"/>
    <property type="project" value="InterPro"/>
</dbReference>
<reference evidence="7 8" key="1">
    <citation type="submission" date="2018-07" db="EMBL/GenBank/DDBJ databases">
        <title>The complete nuclear genome of the prasinophyte Chloropicon primus (CCMP1205).</title>
        <authorList>
            <person name="Pombert J.-F."/>
            <person name="Otis C."/>
            <person name="Turmel M."/>
            <person name="Lemieux C."/>
        </authorList>
    </citation>
    <scope>NUCLEOTIDE SEQUENCE [LARGE SCALE GENOMIC DNA]</scope>
    <source>
        <strain evidence="7 8">CCMP1205</strain>
    </source>
</reference>
<evidence type="ECO:0000313" key="7">
    <source>
        <dbReference type="EMBL" id="QDZ22754.1"/>
    </source>
</evidence>
<dbReference type="GO" id="GO:0006886">
    <property type="term" value="P:intracellular protein transport"/>
    <property type="evidence" value="ECO:0007669"/>
    <property type="project" value="InterPro"/>
</dbReference>
<evidence type="ECO:0000256" key="5">
    <source>
        <dbReference type="SAM" id="MobiDB-lite"/>
    </source>
</evidence>
<keyword evidence="2" id="KW-0813">Transport</keyword>
<feature type="compositionally biased region" description="Gly residues" evidence="5">
    <location>
        <begin position="876"/>
        <end position="886"/>
    </location>
</feature>
<feature type="domain" description="Clathrin/coatomer adaptor adaptin-like N-terminal" evidence="6">
    <location>
        <begin position="50"/>
        <end position="587"/>
    </location>
</feature>
<proteinExistence type="predicted"/>
<evidence type="ECO:0000256" key="1">
    <source>
        <dbReference type="ARBA" id="ARBA00004308"/>
    </source>
</evidence>
<evidence type="ECO:0000259" key="6">
    <source>
        <dbReference type="Pfam" id="PF01602"/>
    </source>
</evidence>
<evidence type="ECO:0000313" key="8">
    <source>
        <dbReference type="Proteomes" id="UP000316726"/>
    </source>
</evidence>
<gene>
    <name evidence="7" type="ORF">A3770_08p52720</name>
</gene>
<comment type="subcellular location">
    <subcellularLocation>
        <location evidence="1">Endomembrane system</location>
    </subcellularLocation>
</comment>